<dbReference type="EMBL" id="NWSH01002261">
    <property type="protein sequence ID" value="PCG68768.1"/>
    <property type="molecule type" value="Genomic_DNA"/>
</dbReference>
<proteinExistence type="predicted"/>
<gene>
    <name evidence="2" type="ORF">B5V51_4896</name>
</gene>
<evidence type="ECO:0000313" key="2">
    <source>
        <dbReference type="EMBL" id="PCG68768.1"/>
    </source>
</evidence>
<dbReference type="AlphaFoldDB" id="A0A2A4JAP1"/>
<feature type="region of interest" description="Disordered" evidence="1">
    <location>
        <begin position="385"/>
        <end position="404"/>
    </location>
</feature>
<organism evidence="2">
    <name type="scientific">Heliothis virescens</name>
    <name type="common">Tobacco budworm moth</name>
    <dbReference type="NCBI Taxonomy" id="7102"/>
    <lineage>
        <taxon>Eukaryota</taxon>
        <taxon>Metazoa</taxon>
        <taxon>Ecdysozoa</taxon>
        <taxon>Arthropoda</taxon>
        <taxon>Hexapoda</taxon>
        <taxon>Insecta</taxon>
        <taxon>Pterygota</taxon>
        <taxon>Neoptera</taxon>
        <taxon>Endopterygota</taxon>
        <taxon>Lepidoptera</taxon>
        <taxon>Glossata</taxon>
        <taxon>Ditrysia</taxon>
        <taxon>Noctuoidea</taxon>
        <taxon>Noctuidae</taxon>
        <taxon>Heliothinae</taxon>
        <taxon>Heliothis</taxon>
    </lineage>
</organism>
<dbReference type="STRING" id="7102.A0A2A4JAP1"/>
<accession>A0A2A4JAP1</accession>
<protein>
    <recommendedName>
        <fullName evidence="3">CCHC-type domain-containing protein</fullName>
    </recommendedName>
</protein>
<sequence length="495" mass="57074">MADNASTSPRCITPIFGDVVINPLNNSLDVDDIDDRSELEINEELSRGPKRQRDVEEEEETWTEVKGKKKLRYGSNNSVKEEIKYEVYISSKERLPKQFAMARILKENNISKVNQVKYLSPFKIRLLFECETAAQSLFTCEKLLEKGWRLQKAMELSVCYGLIKDVDLDLADDEILKSISCPAPAKLISCHRLNRRNRDEGGWCPSETLRLCFEGSHLPATVRVCDINMRVYPYIHQVSQCSQCWKLGHTRKMCPSKNTICPKCGGHHENCDTTTLSCVNCKGDHISLSKACPAYKKERKLREIMAEFGCTYRKALEIYVPPEMPIPSKNVLSKPMLTPRYDDTFPCLSTEPTPIKNIIHHHQSSQLSYAETVKVKASIHEEKTAIKSTARPQKPTMKRPKKSTEEDWTFWNSDGASKEMYMSSDEEVDQKEQCPSFKELWVRIKEVIFLKQHNISYKIRSILQLCLEWFMLVSVSFVSDWPWIKTLFSFINTSL</sequence>
<name>A0A2A4JAP1_HELVI</name>
<evidence type="ECO:0008006" key="3">
    <source>
        <dbReference type="Google" id="ProtNLM"/>
    </source>
</evidence>
<reference evidence="2" key="1">
    <citation type="submission" date="2017-09" db="EMBL/GenBank/DDBJ databases">
        <title>Contemporary evolution of a Lepidopteran species, Heliothis virescens, in response to modern agricultural practices.</title>
        <authorList>
            <person name="Fritz M.L."/>
            <person name="Deyonke A.M."/>
            <person name="Papanicolaou A."/>
            <person name="Micinski S."/>
            <person name="Westbrook J."/>
            <person name="Gould F."/>
        </authorList>
    </citation>
    <scope>NUCLEOTIDE SEQUENCE [LARGE SCALE GENOMIC DNA]</scope>
    <source>
        <strain evidence="2">HvINT-</strain>
        <tissue evidence="2">Whole body</tissue>
    </source>
</reference>
<comment type="caution">
    <text evidence="2">The sequence shown here is derived from an EMBL/GenBank/DDBJ whole genome shotgun (WGS) entry which is preliminary data.</text>
</comment>
<evidence type="ECO:0000256" key="1">
    <source>
        <dbReference type="SAM" id="MobiDB-lite"/>
    </source>
</evidence>